<feature type="region of interest" description="Disordered" evidence="1">
    <location>
        <begin position="65"/>
        <end position="122"/>
    </location>
</feature>
<evidence type="ECO:0000313" key="4">
    <source>
        <dbReference type="Proteomes" id="UP000223968"/>
    </source>
</evidence>
<accession>A0A2B7X8D6</accession>
<dbReference type="STRING" id="1447875.A0A2B7X8D6"/>
<proteinExistence type="predicted"/>
<gene>
    <name evidence="3" type="ORF">AJ79_06934</name>
</gene>
<feature type="region of interest" description="Disordered" evidence="1">
    <location>
        <begin position="1"/>
        <end position="49"/>
    </location>
</feature>
<sequence length="641" mass="70631">MATQTQFQLFPQVQPQNRPNANPFRKTHRRRTTKSPISSPVVEDDKSSAQAEAVILQIIEDTNKTPLALAPPPPVHVARTKSPSPSLKAIGEGKPVISPPKSSNGRSPPPRSPPPEPIRSGSPVQIEVTTGETPARSPTSPVVPMKSIFPRYDPNLPLSQQRYYPQRSAPNDLPREVISRCDYSPSVTSPQSTFSRTMRQPTQLATTSKLSSTEQLGRLWDAANGDGPHPELGSFHLRISKTQHLTYAFGSDTAPLYSLKTNDMGDVEIQRSHPTKENTMTPVITLNSMDINRSKGTKYLTVVFPILAGILARDQASSLSRQHELVPSDAMEVEVDAVKRAESQESCVLEWNGTQGRYDVFHQALFNDPSGGSTNSTQSPEESHIINKKRQILHLTVSSTNTDSVTLRHPPSILLTIPGQDSTKDTPLVALDLETMTLSISAGVITSIIPALYCIDSLVAAVLITAVTDQSTRSILADMDIAIAETRGEFPLPSPSLAASVTTTPQPRFTGKLIATQAEREDAEHEAELMAQIYSPTSSFESDHKPRFFFWRRSHSNPKARVKAKKPKKKTPLVIEEIDLERYGRYSSGPREGQKLPGVTRSVLKLLFWGFKSIIWGLTVVVKFLAWLLVSVTRCFTSEKF</sequence>
<organism evidence="3 4">
    <name type="scientific">Helicocarpus griseus UAMH5409</name>
    <dbReference type="NCBI Taxonomy" id="1447875"/>
    <lineage>
        <taxon>Eukaryota</taxon>
        <taxon>Fungi</taxon>
        <taxon>Dikarya</taxon>
        <taxon>Ascomycota</taxon>
        <taxon>Pezizomycotina</taxon>
        <taxon>Eurotiomycetes</taxon>
        <taxon>Eurotiomycetidae</taxon>
        <taxon>Onygenales</taxon>
        <taxon>Ajellomycetaceae</taxon>
        <taxon>Helicocarpus</taxon>
    </lineage>
</organism>
<dbReference type="Proteomes" id="UP000223968">
    <property type="component" value="Unassembled WGS sequence"/>
</dbReference>
<feature type="compositionally biased region" description="Polar residues" evidence="1">
    <location>
        <begin position="185"/>
        <end position="211"/>
    </location>
</feature>
<name>A0A2B7X8D6_9EURO</name>
<evidence type="ECO:0000256" key="2">
    <source>
        <dbReference type="SAM" id="Phobius"/>
    </source>
</evidence>
<feature type="transmembrane region" description="Helical" evidence="2">
    <location>
        <begin position="606"/>
        <end position="630"/>
    </location>
</feature>
<keyword evidence="2" id="KW-0812">Transmembrane</keyword>
<reference evidence="3 4" key="1">
    <citation type="submission" date="2017-10" db="EMBL/GenBank/DDBJ databases">
        <title>Comparative genomics in systemic dimorphic fungi from Ajellomycetaceae.</title>
        <authorList>
            <person name="Munoz J.F."/>
            <person name="Mcewen J.G."/>
            <person name="Clay O.K."/>
            <person name="Cuomo C.A."/>
        </authorList>
    </citation>
    <scope>NUCLEOTIDE SEQUENCE [LARGE SCALE GENOMIC DNA]</scope>
    <source>
        <strain evidence="3 4">UAMH5409</strain>
    </source>
</reference>
<keyword evidence="4" id="KW-1185">Reference proteome</keyword>
<evidence type="ECO:0000256" key="1">
    <source>
        <dbReference type="SAM" id="MobiDB-lite"/>
    </source>
</evidence>
<comment type="caution">
    <text evidence="3">The sequence shown here is derived from an EMBL/GenBank/DDBJ whole genome shotgun (WGS) entry which is preliminary data.</text>
</comment>
<dbReference type="EMBL" id="PDNB01000130">
    <property type="protein sequence ID" value="PGH04977.1"/>
    <property type="molecule type" value="Genomic_DNA"/>
</dbReference>
<keyword evidence="2" id="KW-0472">Membrane</keyword>
<dbReference type="OrthoDB" id="5383338at2759"/>
<evidence type="ECO:0000313" key="3">
    <source>
        <dbReference type="EMBL" id="PGH04977.1"/>
    </source>
</evidence>
<dbReference type="AlphaFoldDB" id="A0A2B7X8D6"/>
<protein>
    <submittedName>
        <fullName evidence="3">Uncharacterized protein</fullName>
    </submittedName>
</protein>
<feature type="region of interest" description="Disordered" evidence="1">
    <location>
        <begin position="182"/>
        <end position="211"/>
    </location>
</feature>
<feature type="compositionally biased region" description="Polar residues" evidence="1">
    <location>
        <begin position="1"/>
        <end position="20"/>
    </location>
</feature>
<keyword evidence="2" id="KW-1133">Transmembrane helix</keyword>
<feature type="compositionally biased region" description="Pro residues" evidence="1">
    <location>
        <begin position="107"/>
        <end position="117"/>
    </location>
</feature>